<feature type="domain" description="Protein kinase" evidence="9">
    <location>
        <begin position="99"/>
        <end position="358"/>
    </location>
</feature>
<evidence type="ECO:0000256" key="3">
    <source>
        <dbReference type="ARBA" id="ARBA00022679"/>
    </source>
</evidence>
<keyword evidence="11" id="KW-1185">Reference proteome</keyword>
<dbReference type="PANTHER" id="PTHR43289">
    <property type="entry name" value="MITOGEN-ACTIVATED PROTEIN KINASE KINASE KINASE 20-RELATED"/>
    <property type="match status" value="1"/>
</dbReference>
<dbReference type="InterPro" id="IPR017441">
    <property type="entry name" value="Protein_kinase_ATP_BS"/>
</dbReference>
<feature type="transmembrane region" description="Helical" evidence="8">
    <location>
        <begin position="392"/>
        <end position="410"/>
    </location>
</feature>
<dbReference type="InterPro" id="IPR011009">
    <property type="entry name" value="Kinase-like_dom_sf"/>
</dbReference>
<dbReference type="GO" id="GO:0004674">
    <property type="term" value="F:protein serine/threonine kinase activity"/>
    <property type="evidence" value="ECO:0007669"/>
    <property type="project" value="UniProtKB-KW"/>
</dbReference>
<keyword evidence="8" id="KW-0472">Membrane</keyword>
<proteinExistence type="predicted"/>
<dbReference type="InterPro" id="IPR008271">
    <property type="entry name" value="Ser/Thr_kinase_AS"/>
</dbReference>
<sequence>MKPSSEQCHTSSVDQFLDGTLAPSEMAQFEQHLSTCRDCEQLLTLRTADATFWNDAKEFLSSDMNDQRPSTAIDQTIHDLSGLLDPTDDPQMLGRFAGYEITGIVGRGGMGIVMKGRDVSLDRFVAIKVLSPHYGSNSAARKRFAREAQAAAAVVHDNVIPIYGVAQWNQLPFLVMPYVKGESLQQRIDRTAPIPVEDLLGISLQIARGLSAAHDQGLVHRDIKPANILMPSSVSRVIITDFGLARAADDASCTRSGVIAGTPQYMSPEQAKGEPVDGRTDLFSLGSVMYAMACGHPPFRSDTVYGILRRITDHPHRPITQVRADIPVWLESIIDQLLQKEPSARFASAHALAEHLEVCLAHLRQPTSTTLPKIEPVGTSDSLPTSHGIRRWFSFAAVFAAIAAICLFWFDWPNLTSRSNTEALSNAELIDANLNWQYDDSELVRLESELEQLKQELGDTPFSIDSVLTQE</sequence>
<dbReference type="PROSITE" id="PS50011">
    <property type="entry name" value="PROTEIN_KINASE_DOM"/>
    <property type="match status" value="1"/>
</dbReference>
<keyword evidence="5 10" id="KW-0418">Kinase</keyword>
<dbReference type="FunFam" id="1.10.510.10:FF:000021">
    <property type="entry name" value="Serine/threonine protein kinase"/>
    <property type="match status" value="1"/>
</dbReference>
<dbReference type="PANTHER" id="PTHR43289:SF6">
    <property type="entry name" value="SERINE_THREONINE-PROTEIN KINASE NEKL-3"/>
    <property type="match status" value="1"/>
</dbReference>
<dbReference type="InterPro" id="IPR027383">
    <property type="entry name" value="Znf_put"/>
</dbReference>
<evidence type="ECO:0000313" key="10">
    <source>
        <dbReference type="EMBL" id="TWT83175.1"/>
    </source>
</evidence>
<dbReference type="CDD" id="cd14014">
    <property type="entry name" value="STKc_PknB_like"/>
    <property type="match status" value="1"/>
</dbReference>
<evidence type="ECO:0000256" key="5">
    <source>
        <dbReference type="ARBA" id="ARBA00022777"/>
    </source>
</evidence>
<name>A0A5C5Z7G3_9BACT</name>
<dbReference type="Gene3D" id="1.10.510.10">
    <property type="entry name" value="Transferase(Phosphotransferase) domain 1"/>
    <property type="match status" value="1"/>
</dbReference>
<accession>A0A5C5Z7G3</accession>
<evidence type="ECO:0000256" key="6">
    <source>
        <dbReference type="ARBA" id="ARBA00022840"/>
    </source>
</evidence>
<organism evidence="10 11">
    <name type="scientific">Novipirellula herctigrandis</name>
    <dbReference type="NCBI Taxonomy" id="2527986"/>
    <lineage>
        <taxon>Bacteria</taxon>
        <taxon>Pseudomonadati</taxon>
        <taxon>Planctomycetota</taxon>
        <taxon>Planctomycetia</taxon>
        <taxon>Pirellulales</taxon>
        <taxon>Pirellulaceae</taxon>
        <taxon>Novipirellula</taxon>
    </lineage>
</organism>
<dbReference type="Proteomes" id="UP000315010">
    <property type="component" value="Unassembled WGS sequence"/>
</dbReference>
<keyword evidence="8" id="KW-0812">Transmembrane</keyword>
<gene>
    <name evidence="10" type="primary">prkC_8</name>
    <name evidence="10" type="ORF">CA13_46380</name>
</gene>
<dbReference type="RefSeq" id="WP_146400158.1">
    <property type="nucleotide sequence ID" value="NZ_SJPJ01000001.1"/>
</dbReference>
<dbReference type="Pfam" id="PF13490">
    <property type="entry name" value="zf-HC2"/>
    <property type="match status" value="1"/>
</dbReference>
<dbReference type="EC" id="2.7.11.1" evidence="1"/>
<comment type="caution">
    <text evidence="10">The sequence shown here is derived from an EMBL/GenBank/DDBJ whole genome shotgun (WGS) entry which is preliminary data.</text>
</comment>
<evidence type="ECO:0000256" key="7">
    <source>
        <dbReference type="PROSITE-ProRule" id="PRU10141"/>
    </source>
</evidence>
<keyword evidence="3 10" id="KW-0808">Transferase</keyword>
<evidence type="ECO:0000256" key="1">
    <source>
        <dbReference type="ARBA" id="ARBA00012513"/>
    </source>
</evidence>
<evidence type="ECO:0000256" key="8">
    <source>
        <dbReference type="SAM" id="Phobius"/>
    </source>
</evidence>
<dbReference type="Pfam" id="PF00069">
    <property type="entry name" value="Pkinase"/>
    <property type="match status" value="1"/>
</dbReference>
<keyword evidence="6 7" id="KW-0067">ATP-binding</keyword>
<protein>
    <recommendedName>
        <fullName evidence="1">non-specific serine/threonine protein kinase</fullName>
        <ecNumber evidence="1">2.7.11.1</ecNumber>
    </recommendedName>
</protein>
<dbReference type="GO" id="GO:0005524">
    <property type="term" value="F:ATP binding"/>
    <property type="evidence" value="ECO:0007669"/>
    <property type="project" value="UniProtKB-UniRule"/>
</dbReference>
<evidence type="ECO:0000256" key="2">
    <source>
        <dbReference type="ARBA" id="ARBA00022527"/>
    </source>
</evidence>
<dbReference type="AlphaFoldDB" id="A0A5C5Z7G3"/>
<evidence type="ECO:0000256" key="4">
    <source>
        <dbReference type="ARBA" id="ARBA00022741"/>
    </source>
</evidence>
<keyword evidence="2" id="KW-0723">Serine/threonine-protein kinase</keyword>
<keyword evidence="4 7" id="KW-0547">Nucleotide-binding</keyword>
<dbReference type="Gene3D" id="3.30.200.20">
    <property type="entry name" value="Phosphorylase Kinase, domain 1"/>
    <property type="match status" value="1"/>
</dbReference>
<evidence type="ECO:0000313" key="11">
    <source>
        <dbReference type="Proteomes" id="UP000315010"/>
    </source>
</evidence>
<evidence type="ECO:0000259" key="9">
    <source>
        <dbReference type="PROSITE" id="PS50011"/>
    </source>
</evidence>
<dbReference type="SMART" id="SM00220">
    <property type="entry name" value="S_TKc"/>
    <property type="match status" value="1"/>
</dbReference>
<dbReference type="OrthoDB" id="6111975at2"/>
<feature type="binding site" evidence="7">
    <location>
        <position position="128"/>
    </location>
    <ligand>
        <name>ATP</name>
        <dbReference type="ChEBI" id="CHEBI:30616"/>
    </ligand>
</feature>
<dbReference type="EMBL" id="SJPJ01000001">
    <property type="protein sequence ID" value="TWT83175.1"/>
    <property type="molecule type" value="Genomic_DNA"/>
</dbReference>
<dbReference type="PROSITE" id="PS00107">
    <property type="entry name" value="PROTEIN_KINASE_ATP"/>
    <property type="match status" value="1"/>
</dbReference>
<dbReference type="InterPro" id="IPR000719">
    <property type="entry name" value="Prot_kinase_dom"/>
</dbReference>
<dbReference type="Gene3D" id="1.10.10.1320">
    <property type="entry name" value="Anti-sigma factor, zinc-finger domain"/>
    <property type="match status" value="1"/>
</dbReference>
<dbReference type="InterPro" id="IPR041916">
    <property type="entry name" value="Anti_sigma_zinc_sf"/>
</dbReference>
<reference evidence="10 11" key="1">
    <citation type="submission" date="2019-02" db="EMBL/GenBank/DDBJ databases">
        <title>Deep-cultivation of Planctomycetes and their phenomic and genomic characterization uncovers novel biology.</title>
        <authorList>
            <person name="Wiegand S."/>
            <person name="Jogler M."/>
            <person name="Boedeker C."/>
            <person name="Pinto D."/>
            <person name="Vollmers J."/>
            <person name="Rivas-Marin E."/>
            <person name="Kohn T."/>
            <person name="Peeters S.H."/>
            <person name="Heuer A."/>
            <person name="Rast P."/>
            <person name="Oberbeckmann S."/>
            <person name="Bunk B."/>
            <person name="Jeske O."/>
            <person name="Meyerdierks A."/>
            <person name="Storesund J.E."/>
            <person name="Kallscheuer N."/>
            <person name="Luecker S."/>
            <person name="Lage O.M."/>
            <person name="Pohl T."/>
            <person name="Merkel B.J."/>
            <person name="Hornburger P."/>
            <person name="Mueller R.-W."/>
            <person name="Bruemmer F."/>
            <person name="Labrenz M."/>
            <person name="Spormann A.M."/>
            <person name="Op Den Camp H."/>
            <person name="Overmann J."/>
            <person name="Amann R."/>
            <person name="Jetten M.S.M."/>
            <person name="Mascher T."/>
            <person name="Medema M.H."/>
            <person name="Devos D.P."/>
            <person name="Kaster A.-K."/>
            <person name="Ovreas L."/>
            <person name="Rohde M."/>
            <person name="Galperin M.Y."/>
            <person name="Jogler C."/>
        </authorList>
    </citation>
    <scope>NUCLEOTIDE SEQUENCE [LARGE SCALE GENOMIC DNA]</scope>
    <source>
        <strain evidence="10 11">CA13</strain>
    </source>
</reference>
<dbReference type="PROSITE" id="PS00108">
    <property type="entry name" value="PROTEIN_KINASE_ST"/>
    <property type="match status" value="1"/>
</dbReference>
<dbReference type="SUPFAM" id="SSF56112">
    <property type="entry name" value="Protein kinase-like (PK-like)"/>
    <property type="match status" value="1"/>
</dbReference>
<keyword evidence="8" id="KW-1133">Transmembrane helix</keyword>